<dbReference type="Proteomes" id="UP000034947">
    <property type="component" value="Unassembled WGS sequence"/>
</dbReference>
<feature type="compositionally biased region" description="Polar residues" evidence="1">
    <location>
        <begin position="17"/>
        <end position="29"/>
    </location>
</feature>
<evidence type="ECO:0000256" key="1">
    <source>
        <dbReference type="SAM" id="MobiDB-lite"/>
    </source>
</evidence>
<dbReference type="Gene3D" id="6.10.280.230">
    <property type="match status" value="1"/>
</dbReference>
<protein>
    <recommendedName>
        <fullName evidence="4">Peroxin 20</fullName>
    </recommendedName>
</protein>
<feature type="region of interest" description="Disordered" evidence="1">
    <location>
        <begin position="241"/>
        <end position="264"/>
    </location>
</feature>
<name>A0A0F8XJG8_9EURO</name>
<feature type="compositionally biased region" description="Basic and acidic residues" evidence="1">
    <location>
        <begin position="325"/>
        <end position="337"/>
    </location>
</feature>
<organism evidence="2 3">
    <name type="scientific">Aspergillus ochraceoroseus</name>
    <dbReference type="NCBI Taxonomy" id="138278"/>
    <lineage>
        <taxon>Eukaryota</taxon>
        <taxon>Fungi</taxon>
        <taxon>Dikarya</taxon>
        <taxon>Ascomycota</taxon>
        <taxon>Pezizomycotina</taxon>
        <taxon>Eurotiomycetes</taxon>
        <taxon>Eurotiomycetidae</taxon>
        <taxon>Eurotiales</taxon>
        <taxon>Aspergillaceae</taxon>
        <taxon>Aspergillus</taxon>
        <taxon>Aspergillus subgen. Nidulantes</taxon>
    </lineage>
</organism>
<feature type="region of interest" description="Disordered" evidence="1">
    <location>
        <begin position="17"/>
        <end position="43"/>
    </location>
</feature>
<sequence>MSDALCGPSNALQNFQKHASVDRTLQQDRLTSRQSPSQRFRSPHYSEGILDPEFAAFESNNLVGTPLPNVQHAAHFPAPVPHMQMPMAHPAESVNWANDFQKLQISGPSHPVHQQPAPSMAPMLAASQQGWHNEFLRQQQHTPLQQPQPYVQGIQSSFASSYAMRGTQFTPTQETKPDQAPAMEAFDESAFEAAFEQAKADMASQELDAIHIEAQANVLEPKVDSKDLKQEVAVQPEPQETIRIGSDTIPQSNKHDPQSAANDADELARTAGQLLNSVSHDTSQKFRESNFLALMRRIRDREVHVEGDEFREAPQSLHPGGKYYPEGRPRQQEEEKQSWMPTSQNDYVHVTSSENNITSQGTLSHENTHTTSAMGDTISKDTINAASTGDSGMMDDETLYAAWNFGDR</sequence>
<accession>A0A0F8XJG8</accession>
<dbReference type="VEuPathDB" id="FungiDB:P175DRAFT_0504406"/>
<proteinExistence type="predicted"/>
<evidence type="ECO:0000313" key="3">
    <source>
        <dbReference type="Proteomes" id="UP000034947"/>
    </source>
</evidence>
<dbReference type="OrthoDB" id="5407351at2759"/>
<comment type="caution">
    <text evidence="2">The sequence shown here is derived from an EMBL/GenBank/DDBJ whole genome shotgun (WGS) entry which is preliminary data.</text>
</comment>
<evidence type="ECO:0008006" key="4">
    <source>
        <dbReference type="Google" id="ProtNLM"/>
    </source>
</evidence>
<dbReference type="AlphaFoldDB" id="A0A0F8XJG8"/>
<gene>
    <name evidence="2" type="ORF">AOCH_002076</name>
</gene>
<reference evidence="2 3" key="1">
    <citation type="submission" date="2015-02" db="EMBL/GenBank/DDBJ databases">
        <title>Draft Genome Sequences of Two Closely-Related Aflatoxigenic Aspergillus Species Obtained from the Cote d'Ivoire.</title>
        <authorList>
            <person name="Moore G.G."/>
            <person name="Beltz S.B."/>
            <person name="Mack B.M."/>
        </authorList>
    </citation>
    <scope>NUCLEOTIDE SEQUENCE [LARGE SCALE GENOMIC DNA]</scope>
    <source>
        <strain evidence="2 3">SRRC1432</strain>
    </source>
</reference>
<keyword evidence="3" id="KW-1185">Reference proteome</keyword>
<dbReference type="EMBL" id="JYKN01000636">
    <property type="protein sequence ID" value="KKK23667.1"/>
    <property type="molecule type" value="Genomic_DNA"/>
</dbReference>
<feature type="region of interest" description="Disordered" evidence="1">
    <location>
        <begin position="306"/>
        <end position="343"/>
    </location>
</feature>
<feature type="region of interest" description="Disordered" evidence="1">
    <location>
        <begin position="357"/>
        <end position="377"/>
    </location>
</feature>
<evidence type="ECO:0000313" key="2">
    <source>
        <dbReference type="EMBL" id="KKK23667.1"/>
    </source>
</evidence>